<evidence type="ECO:0000256" key="4">
    <source>
        <dbReference type="ARBA" id="ARBA00022980"/>
    </source>
</evidence>
<organism evidence="9">
    <name type="scientific">Capitella teleta</name>
    <name type="common">Polychaete worm</name>
    <dbReference type="NCBI Taxonomy" id="283909"/>
    <lineage>
        <taxon>Eukaryota</taxon>
        <taxon>Metazoa</taxon>
        <taxon>Spiralia</taxon>
        <taxon>Lophotrochozoa</taxon>
        <taxon>Annelida</taxon>
        <taxon>Polychaeta</taxon>
        <taxon>Sedentaria</taxon>
        <taxon>Scolecida</taxon>
        <taxon>Capitellidae</taxon>
        <taxon>Capitella</taxon>
    </lineage>
</organism>
<comment type="similarity">
    <text evidence="2">Belongs to the bacterial ribosomal protein bL27 family.</text>
</comment>
<evidence type="ECO:0000313" key="10">
    <source>
        <dbReference type="EnsemblMetazoa" id="CapteP1231"/>
    </source>
</evidence>
<reference evidence="10" key="3">
    <citation type="submission" date="2015-06" db="UniProtKB">
        <authorList>
            <consortium name="EnsemblMetazoa"/>
        </authorList>
    </citation>
    <scope>IDENTIFICATION</scope>
</reference>
<evidence type="ECO:0000256" key="5">
    <source>
        <dbReference type="ARBA" id="ARBA00023128"/>
    </source>
</evidence>
<evidence type="ECO:0000256" key="7">
    <source>
        <dbReference type="ARBA" id="ARBA00035267"/>
    </source>
</evidence>
<gene>
    <name evidence="9" type="ORF">CAPTEDRAFT_1231</name>
</gene>
<reference evidence="9 11" key="2">
    <citation type="journal article" date="2013" name="Nature">
        <title>Insights into bilaterian evolution from three spiralian genomes.</title>
        <authorList>
            <person name="Simakov O."/>
            <person name="Marletaz F."/>
            <person name="Cho S.J."/>
            <person name="Edsinger-Gonzales E."/>
            <person name="Havlak P."/>
            <person name="Hellsten U."/>
            <person name="Kuo D.H."/>
            <person name="Larsson T."/>
            <person name="Lv J."/>
            <person name="Arendt D."/>
            <person name="Savage R."/>
            <person name="Osoegawa K."/>
            <person name="de Jong P."/>
            <person name="Grimwood J."/>
            <person name="Chapman J.A."/>
            <person name="Shapiro H."/>
            <person name="Aerts A."/>
            <person name="Otillar R.P."/>
            <person name="Terry A.Y."/>
            <person name="Boore J.L."/>
            <person name="Grigoriev I.V."/>
            <person name="Lindberg D.R."/>
            <person name="Seaver E.C."/>
            <person name="Weisblat D.A."/>
            <person name="Putnam N.H."/>
            <person name="Rokhsar D.S."/>
        </authorList>
    </citation>
    <scope>NUCLEOTIDE SEQUENCE</scope>
    <source>
        <strain evidence="9 11">I ESC-2004</strain>
    </source>
</reference>
<dbReference type="Pfam" id="PF01016">
    <property type="entry name" value="Ribosomal_L27"/>
    <property type="match status" value="1"/>
</dbReference>
<dbReference type="OMA" id="NWDHTWV"/>
<name>R7VHV0_CAPTE</name>
<keyword evidence="4" id="KW-0689">Ribosomal protein</keyword>
<reference evidence="11" key="1">
    <citation type="submission" date="2012-12" db="EMBL/GenBank/DDBJ databases">
        <authorList>
            <person name="Hellsten U."/>
            <person name="Grimwood J."/>
            <person name="Chapman J.A."/>
            <person name="Shapiro H."/>
            <person name="Aerts A."/>
            <person name="Otillar R.P."/>
            <person name="Terry A.Y."/>
            <person name="Boore J.L."/>
            <person name="Simakov O."/>
            <person name="Marletaz F."/>
            <person name="Cho S.-J."/>
            <person name="Edsinger-Gonzales E."/>
            <person name="Havlak P."/>
            <person name="Kuo D.-H."/>
            <person name="Larsson T."/>
            <person name="Lv J."/>
            <person name="Arendt D."/>
            <person name="Savage R."/>
            <person name="Osoegawa K."/>
            <person name="de Jong P."/>
            <person name="Lindberg D.R."/>
            <person name="Seaver E.C."/>
            <person name="Weisblat D.A."/>
            <person name="Putnam N.H."/>
            <person name="Grigoriev I.V."/>
            <person name="Rokhsar D.S."/>
        </authorList>
    </citation>
    <scope>NUCLEOTIDE SEQUENCE</scope>
    <source>
        <strain evidence="11">I ESC-2004</strain>
    </source>
</reference>
<dbReference type="InterPro" id="IPR001684">
    <property type="entry name" value="Ribosomal_bL27"/>
</dbReference>
<evidence type="ECO:0000256" key="6">
    <source>
        <dbReference type="ARBA" id="ARBA00023274"/>
    </source>
</evidence>
<proteinExistence type="inferred from homology"/>
<dbReference type="AlphaFoldDB" id="R7VHV0"/>
<evidence type="ECO:0000313" key="9">
    <source>
        <dbReference type="EMBL" id="ELU18142.1"/>
    </source>
</evidence>
<keyword evidence="11" id="KW-1185">Reference proteome</keyword>
<dbReference type="HOGENOM" id="CLU_143748_0_0_1"/>
<dbReference type="GO" id="GO:0005743">
    <property type="term" value="C:mitochondrial inner membrane"/>
    <property type="evidence" value="ECO:0007669"/>
    <property type="project" value="UniProtKB-ARBA"/>
</dbReference>
<dbReference type="SUPFAM" id="SSF110324">
    <property type="entry name" value="Ribosomal L27 protein-like"/>
    <property type="match status" value="1"/>
</dbReference>
<dbReference type="EMBL" id="KB292092">
    <property type="protein sequence ID" value="ELU18142.1"/>
    <property type="molecule type" value="Genomic_DNA"/>
</dbReference>
<dbReference type="EMBL" id="AMQN01003850">
    <property type="status" value="NOT_ANNOTATED_CDS"/>
    <property type="molecule type" value="Genomic_DNA"/>
</dbReference>
<dbReference type="GO" id="GO:0003735">
    <property type="term" value="F:structural constituent of ribosome"/>
    <property type="evidence" value="ECO:0007669"/>
    <property type="project" value="InterPro"/>
</dbReference>
<keyword evidence="5" id="KW-0496">Mitochondrion</keyword>
<evidence type="ECO:0000256" key="8">
    <source>
        <dbReference type="ARBA" id="ARBA00076963"/>
    </source>
</evidence>
<dbReference type="EnsemblMetazoa" id="CapteT1231">
    <property type="protein sequence ID" value="CapteP1231"/>
    <property type="gene ID" value="CapteG1231"/>
</dbReference>
<evidence type="ECO:0000256" key="1">
    <source>
        <dbReference type="ARBA" id="ARBA00004173"/>
    </source>
</evidence>
<evidence type="ECO:0000256" key="3">
    <source>
        <dbReference type="ARBA" id="ARBA00022946"/>
    </source>
</evidence>
<dbReference type="GO" id="GO:0006412">
    <property type="term" value="P:translation"/>
    <property type="evidence" value="ECO:0007669"/>
    <property type="project" value="InterPro"/>
</dbReference>
<dbReference type="STRING" id="283909.R7VHV0"/>
<accession>R7VHV0</accession>
<sequence length="143" mass="16196">MLSALQRIGVWSSRQLIESVKPVTENIRFSSKKAGKTTRNKRKRTTGQNYGWKKNDGDYVEAGMILYRQLGLKVYPGSHVGIGRDCTLFAQIPGRVIVTHETLSPSPESPLFAAVQSGQEFRKMFYHVVPDEQPKRFKLVSQI</sequence>
<feature type="non-terminal residue" evidence="9">
    <location>
        <position position="1"/>
    </location>
</feature>
<dbReference type="Proteomes" id="UP000014760">
    <property type="component" value="Unassembled WGS sequence"/>
</dbReference>
<dbReference type="Gene3D" id="2.40.50.100">
    <property type="match status" value="1"/>
</dbReference>
<comment type="subcellular location">
    <subcellularLocation>
        <location evidence="1">Mitochondrion</location>
    </subcellularLocation>
</comment>
<dbReference type="FunCoup" id="R7VHV0">
    <property type="interactions" value="731"/>
</dbReference>
<keyword evidence="3" id="KW-0809">Transit peptide</keyword>
<dbReference type="GO" id="GO:0005762">
    <property type="term" value="C:mitochondrial large ribosomal subunit"/>
    <property type="evidence" value="ECO:0007669"/>
    <property type="project" value="TreeGrafter"/>
</dbReference>
<dbReference type="PRINTS" id="PR00063">
    <property type="entry name" value="RIBOSOMALL27"/>
</dbReference>
<dbReference type="OrthoDB" id="1867012at2759"/>
<dbReference type="FunFam" id="2.40.50.100:FF:000031">
    <property type="entry name" value="39S ribosomal protein L27, mitochondrial"/>
    <property type="match status" value="1"/>
</dbReference>
<dbReference type="PANTHER" id="PTHR15893:SF0">
    <property type="entry name" value="LARGE RIBOSOMAL SUBUNIT PROTEIN BL27M"/>
    <property type="match status" value="1"/>
</dbReference>
<keyword evidence="6" id="KW-0687">Ribonucleoprotein</keyword>
<evidence type="ECO:0000313" key="11">
    <source>
        <dbReference type="Proteomes" id="UP000014760"/>
    </source>
</evidence>
<evidence type="ECO:0000256" key="2">
    <source>
        <dbReference type="ARBA" id="ARBA00010797"/>
    </source>
</evidence>
<dbReference type="PANTHER" id="PTHR15893">
    <property type="entry name" value="RIBOSOMAL PROTEIN L27"/>
    <property type="match status" value="1"/>
</dbReference>
<protein>
    <recommendedName>
        <fullName evidence="7">Large ribosomal subunit protein bL27m</fullName>
    </recommendedName>
    <alternativeName>
        <fullName evidence="8">39S ribosomal protein L27, mitochondrial</fullName>
    </alternativeName>
</protein>